<reference evidence="3 4" key="1">
    <citation type="journal article" date="2018" name="IMA Fungus">
        <title>IMA Genome-F 10: Nine draft genome sequences of Claviceps purpurea s.lat., including C. arundinis, C. humidiphila, and C. cf. spartinae, pseudomolecules for the pitch canker pathogen Fusarium circinatum, draft genome of Davidsoniella eucalypti, Grosmannia galeiformis, Quambalaria eucalypti, and Teratosphaeria destructans.</title>
        <authorList>
            <person name="Wingfield B.D."/>
            <person name="Liu M."/>
            <person name="Nguyen H.D."/>
            <person name="Lane F.A."/>
            <person name="Morgan S.W."/>
            <person name="De Vos L."/>
            <person name="Wilken P.M."/>
            <person name="Duong T.A."/>
            <person name="Aylward J."/>
            <person name="Coetzee M.P."/>
            <person name="Dadej K."/>
            <person name="De Beer Z.W."/>
            <person name="Findlay W."/>
            <person name="Havenga M."/>
            <person name="Kolarik M."/>
            <person name="Menzies J.G."/>
            <person name="Naidoo K."/>
            <person name="Pochopski O."/>
            <person name="Shoukouhi P."/>
            <person name="Santana Q.C."/>
            <person name="Seifert K.A."/>
            <person name="Soal N."/>
            <person name="Steenkamp E.T."/>
            <person name="Tatham C.T."/>
            <person name="van der Nest M.A."/>
            <person name="Wingfield M.J."/>
        </authorList>
    </citation>
    <scope>NUCLEOTIDE SEQUENCE [LARGE SCALE GENOMIC DNA]</scope>
    <source>
        <strain evidence="3">CMW44962</strain>
    </source>
</reference>
<dbReference type="AlphaFoldDB" id="A0A9W7SLM4"/>
<protein>
    <submittedName>
        <fullName evidence="3">Het domain protein</fullName>
    </submittedName>
</protein>
<sequence>MWLLRTDGSYKLEHFHKPPLADLLDSLSGREKYDGYAVLSHTWGDEEISFSEIHNIEAAKTKRGFKKVELTCRQANADGLEHAWIDTCCIDKTSSAELSEAINSMFDWYKRSAVCYVYLSDFSLSGRKLASWGKYIADSAELHEETWAKDNPVLETHHIRKVYDMDVMESRSEYFRLDADLEVEGNSGSSSLNESPSVKDLVSRLGESRWFYRCWTLQELIAPNHVAFFDESWTFFGERSMLANVFAAFMVVPRAVLVRSASSLRRALDTFNIAAKFSWAYNRHSTRVEDAAYSLLGLFDVNMPLLYGEGSKALVRLQEAIMRSNCDDSILLWREVIPHEPLLADELTYWTGANRIVSLPFRSDFACESTGNSLRVTVTVTTLPDGSTWIITNSRYRDDLSGQIGVEVVFLDPSEQRSGRGLMEPAATLKRPCLLPSRDEPTGESFRTFGPREVASATLRTLLLVPHPDTNAWYHSYERFGLSILLQPSESFSHYFPNGPCGVHPEGRWNAQTGVMQWDDLNSDHTVDASFIWRAPQGLESKWIACIIRIVTYPSSSYVAYWLTSLSQDSHIGVTDIRNVLQRAKEFQQAHSEYDRSPICPSGWANLQGFTTEAYTERVDLQDSVRERTPPGKESLHFSPPASYTLSVGEGRCLQFCMEEKEIMGAVVCVLTPKIVQRVRRPPHGDGDWSADTEMRGSVQEVC</sequence>
<evidence type="ECO:0000313" key="4">
    <source>
        <dbReference type="Proteomes" id="UP001138500"/>
    </source>
</evidence>
<keyword evidence="4" id="KW-1185">Reference proteome</keyword>
<feature type="region of interest" description="Disordered" evidence="1">
    <location>
        <begin position="682"/>
        <end position="703"/>
    </location>
</feature>
<dbReference type="Proteomes" id="UP001138500">
    <property type="component" value="Unassembled WGS sequence"/>
</dbReference>
<evidence type="ECO:0000256" key="1">
    <source>
        <dbReference type="SAM" id="MobiDB-lite"/>
    </source>
</evidence>
<name>A0A9W7SLM4_9PEZI</name>
<feature type="domain" description="Heterokaryon incompatibility" evidence="2">
    <location>
        <begin position="36"/>
        <end position="219"/>
    </location>
</feature>
<organism evidence="3 4">
    <name type="scientific">Teratosphaeria destructans</name>
    <dbReference type="NCBI Taxonomy" id="418781"/>
    <lineage>
        <taxon>Eukaryota</taxon>
        <taxon>Fungi</taxon>
        <taxon>Dikarya</taxon>
        <taxon>Ascomycota</taxon>
        <taxon>Pezizomycotina</taxon>
        <taxon>Dothideomycetes</taxon>
        <taxon>Dothideomycetidae</taxon>
        <taxon>Mycosphaerellales</taxon>
        <taxon>Teratosphaeriaceae</taxon>
        <taxon>Teratosphaeria</taxon>
    </lineage>
</organism>
<reference evidence="3 4" key="2">
    <citation type="journal article" date="2021" name="Curr. Genet.">
        <title>Genetic response to nitrogen starvation in the aggressive Eucalyptus foliar pathogen Teratosphaeria destructans.</title>
        <authorList>
            <person name="Havenga M."/>
            <person name="Wingfield B.D."/>
            <person name="Wingfield M.J."/>
            <person name="Dreyer L.L."/>
            <person name="Roets F."/>
            <person name="Aylward J."/>
        </authorList>
    </citation>
    <scope>NUCLEOTIDE SEQUENCE [LARGE SCALE GENOMIC DNA]</scope>
    <source>
        <strain evidence="3">CMW44962</strain>
    </source>
</reference>
<comment type="caution">
    <text evidence="3">The sequence shown here is derived from an EMBL/GenBank/DDBJ whole genome shotgun (WGS) entry which is preliminary data.</text>
</comment>
<dbReference type="EMBL" id="RIBY02002201">
    <property type="protein sequence ID" value="KAH9822827.1"/>
    <property type="molecule type" value="Genomic_DNA"/>
</dbReference>
<dbReference type="PANTHER" id="PTHR10622">
    <property type="entry name" value="HET DOMAIN-CONTAINING PROTEIN"/>
    <property type="match status" value="1"/>
</dbReference>
<dbReference type="OrthoDB" id="194358at2759"/>
<dbReference type="PANTHER" id="PTHR10622:SF10">
    <property type="entry name" value="HET DOMAIN-CONTAINING PROTEIN"/>
    <property type="match status" value="1"/>
</dbReference>
<dbReference type="Pfam" id="PF06985">
    <property type="entry name" value="HET"/>
    <property type="match status" value="1"/>
</dbReference>
<evidence type="ECO:0000313" key="3">
    <source>
        <dbReference type="EMBL" id="KAH9822827.1"/>
    </source>
</evidence>
<proteinExistence type="predicted"/>
<evidence type="ECO:0000259" key="2">
    <source>
        <dbReference type="Pfam" id="PF06985"/>
    </source>
</evidence>
<gene>
    <name evidence="3" type="ORF">Tdes44962_MAKER04660</name>
</gene>
<dbReference type="InterPro" id="IPR010730">
    <property type="entry name" value="HET"/>
</dbReference>
<accession>A0A9W7SLM4</accession>